<gene>
    <name evidence="2" type="ORF">XFF6991_520109</name>
</gene>
<evidence type="ECO:0000256" key="1">
    <source>
        <dbReference type="SAM" id="MobiDB-lite"/>
    </source>
</evidence>
<protein>
    <submittedName>
        <fullName evidence="2">Uncharacterized protein</fullName>
    </submittedName>
</protein>
<reference evidence="2 3" key="1">
    <citation type="submission" date="2017-10" db="EMBL/GenBank/DDBJ databases">
        <authorList>
            <person name="Regsiter A."/>
            <person name="William W."/>
        </authorList>
    </citation>
    <scope>NUCLEOTIDE SEQUENCE [LARGE SCALE GENOMIC DNA]</scope>
    <source>
        <strain evidence="2 3">CFBP6991</strain>
    </source>
</reference>
<evidence type="ECO:0000313" key="2">
    <source>
        <dbReference type="EMBL" id="SOO26135.1"/>
    </source>
</evidence>
<name>A0A7Z7NIQ2_XANCH</name>
<sequence>MSLSELMSVSPPRCEVERTTSPVAARKLTDPSQSWLWGISRHDAVSCQTSPTLGHRADVPC</sequence>
<feature type="region of interest" description="Disordered" evidence="1">
    <location>
        <begin position="1"/>
        <end position="21"/>
    </location>
</feature>
<organism evidence="2 3">
    <name type="scientific">Xanthomonas campestris pv. phaseoli</name>
    <dbReference type="NCBI Taxonomy" id="317013"/>
    <lineage>
        <taxon>Bacteria</taxon>
        <taxon>Pseudomonadati</taxon>
        <taxon>Pseudomonadota</taxon>
        <taxon>Gammaproteobacteria</taxon>
        <taxon>Lysobacterales</taxon>
        <taxon>Lysobacteraceae</taxon>
        <taxon>Xanthomonas</taxon>
    </lineage>
</organism>
<dbReference type="Proteomes" id="UP000234345">
    <property type="component" value="Unassembled WGS sequence"/>
</dbReference>
<proteinExistence type="predicted"/>
<accession>A0A7Z7NIQ2</accession>
<evidence type="ECO:0000313" key="3">
    <source>
        <dbReference type="Proteomes" id="UP000234345"/>
    </source>
</evidence>
<comment type="caution">
    <text evidence="2">The sequence shown here is derived from an EMBL/GenBank/DDBJ whole genome shotgun (WGS) entry which is preliminary data.</text>
</comment>
<dbReference type="EMBL" id="OCZC01000080">
    <property type="protein sequence ID" value="SOO26135.1"/>
    <property type="molecule type" value="Genomic_DNA"/>
</dbReference>
<dbReference type="AlphaFoldDB" id="A0A7Z7NIQ2"/>